<dbReference type="RefSeq" id="WP_160753458.1">
    <property type="nucleotide sequence ID" value="NZ_WTYA01000007.1"/>
</dbReference>
<proteinExistence type="predicted"/>
<dbReference type="GO" id="GO:0006109">
    <property type="term" value="P:regulation of carbohydrate metabolic process"/>
    <property type="evidence" value="ECO:0007669"/>
    <property type="project" value="InterPro"/>
</dbReference>
<accession>A0A845AI84</accession>
<dbReference type="InterPro" id="IPR011104">
    <property type="entry name" value="Hpr_kin/Pase_C"/>
</dbReference>
<dbReference type="InterPro" id="IPR027417">
    <property type="entry name" value="P-loop_NTPase"/>
</dbReference>
<evidence type="ECO:0000313" key="3">
    <source>
        <dbReference type="Proteomes" id="UP000439780"/>
    </source>
</evidence>
<evidence type="ECO:0000259" key="1">
    <source>
        <dbReference type="Pfam" id="PF07475"/>
    </source>
</evidence>
<dbReference type="OrthoDB" id="8326226at2"/>
<dbReference type="CDD" id="cd01918">
    <property type="entry name" value="HprK_C"/>
    <property type="match status" value="1"/>
</dbReference>
<dbReference type="SUPFAM" id="SSF53795">
    <property type="entry name" value="PEP carboxykinase-like"/>
    <property type="match status" value="1"/>
</dbReference>
<dbReference type="Proteomes" id="UP000439780">
    <property type="component" value="Unassembled WGS sequence"/>
</dbReference>
<comment type="caution">
    <text evidence="2">The sequence shown here is derived from an EMBL/GenBank/DDBJ whole genome shotgun (WGS) entry which is preliminary data.</text>
</comment>
<reference evidence="2 3" key="1">
    <citation type="submission" date="2019-12" db="EMBL/GenBank/DDBJ databases">
        <title>Genomic-based taxomic classification of the family Erythrobacteraceae.</title>
        <authorList>
            <person name="Xu L."/>
        </authorList>
    </citation>
    <scope>NUCLEOTIDE SEQUENCE [LARGE SCALE GENOMIC DNA]</scope>
    <source>
        <strain evidence="2 3">KEMB 9005-328</strain>
    </source>
</reference>
<feature type="domain" description="HPr kinase/phosphorylase C-terminal" evidence="1">
    <location>
        <begin position="10"/>
        <end position="81"/>
    </location>
</feature>
<keyword evidence="2" id="KW-0418">Kinase</keyword>
<evidence type="ECO:0000313" key="2">
    <source>
        <dbReference type="EMBL" id="MXP29157.1"/>
    </source>
</evidence>
<dbReference type="Pfam" id="PF07475">
    <property type="entry name" value="Hpr_kinase_C"/>
    <property type="match status" value="1"/>
</dbReference>
<gene>
    <name evidence="2" type="ORF">GRI58_10025</name>
</gene>
<keyword evidence="3" id="KW-1185">Reference proteome</keyword>
<sequence>MTDLEMVPNASCVAIGGYGLLIEGEVGSGKSSLALALIDRGAVLVGDDGIALERRGDALWALPPPNITGSLHVRGVGIFDMPCAAAQLSLSLWLEQKMNYTVLPVPRNRMLEGIVLPQLSLRGDDPYLPLRAESALAKYGLPLAGTMV</sequence>
<protein>
    <submittedName>
        <fullName evidence="2">Serine kinase</fullName>
    </submittedName>
</protein>
<dbReference type="Gene3D" id="3.40.50.300">
    <property type="entry name" value="P-loop containing nucleotide triphosphate hydrolases"/>
    <property type="match status" value="1"/>
</dbReference>
<dbReference type="GO" id="GO:0000155">
    <property type="term" value="F:phosphorelay sensor kinase activity"/>
    <property type="evidence" value="ECO:0007669"/>
    <property type="project" value="InterPro"/>
</dbReference>
<keyword evidence="2" id="KW-0808">Transferase</keyword>
<dbReference type="EMBL" id="WTYA01000007">
    <property type="protein sequence ID" value="MXP29157.1"/>
    <property type="molecule type" value="Genomic_DNA"/>
</dbReference>
<dbReference type="GO" id="GO:0005524">
    <property type="term" value="F:ATP binding"/>
    <property type="evidence" value="ECO:0007669"/>
    <property type="project" value="InterPro"/>
</dbReference>
<dbReference type="AlphaFoldDB" id="A0A845AI84"/>
<name>A0A845AI84_9SPHN</name>
<organism evidence="2 3">
    <name type="scientific">Qipengyuania algicida</name>
    <dbReference type="NCBI Taxonomy" id="1836209"/>
    <lineage>
        <taxon>Bacteria</taxon>
        <taxon>Pseudomonadati</taxon>
        <taxon>Pseudomonadota</taxon>
        <taxon>Alphaproteobacteria</taxon>
        <taxon>Sphingomonadales</taxon>
        <taxon>Erythrobacteraceae</taxon>
        <taxon>Qipengyuania</taxon>
    </lineage>
</organism>